<protein>
    <submittedName>
        <fullName evidence="6">Two-component response regulator</fullName>
    </submittedName>
</protein>
<dbReference type="SUPFAM" id="SSF55781">
    <property type="entry name" value="GAF domain-like"/>
    <property type="match status" value="1"/>
</dbReference>
<dbReference type="InterPro" id="IPR043128">
    <property type="entry name" value="Rev_trsase/Diguanyl_cyclase"/>
</dbReference>
<keyword evidence="3" id="KW-0597">Phosphoprotein</keyword>
<dbReference type="SMART" id="SM00267">
    <property type="entry name" value="GGDEF"/>
    <property type="match status" value="1"/>
</dbReference>
<dbReference type="Gene3D" id="3.30.450.40">
    <property type="match status" value="1"/>
</dbReference>
<dbReference type="GO" id="GO:0005886">
    <property type="term" value="C:plasma membrane"/>
    <property type="evidence" value="ECO:0007669"/>
    <property type="project" value="TreeGrafter"/>
</dbReference>
<dbReference type="EMBL" id="BLAY01000075">
    <property type="protein sequence ID" value="GET39811.1"/>
    <property type="molecule type" value="Genomic_DNA"/>
</dbReference>
<dbReference type="PANTHER" id="PTHR45138:SF9">
    <property type="entry name" value="DIGUANYLATE CYCLASE DGCM-RELATED"/>
    <property type="match status" value="1"/>
</dbReference>
<dbReference type="InterPro" id="IPR003018">
    <property type="entry name" value="GAF"/>
</dbReference>
<evidence type="ECO:0000256" key="1">
    <source>
        <dbReference type="ARBA" id="ARBA00022679"/>
    </source>
</evidence>
<dbReference type="Gene3D" id="3.30.70.270">
    <property type="match status" value="1"/>
</dbReference>
<feature type="domain" description="Response regulatory" evidence="4">
    <location>
        <begin position="12"/>
        <end position="128"/>
    </location>
</feature>
<dbReference type="AlphaFoldDB" id="A0AAV3XEF9"/>
<dbReference type="InterPro" id="IPR011006">
    <property type="entry name" value="CheY-like_superfamily"/>
</dbReference>
<proteinExistence type="predicted"/>
<evidence type="ECO:0000259" key="4">
    <source>
        <dbReference type="PROSITE" id="PS50110"/>
    </source>
</evidence>
<evidence type="ECO:0000259" key="5">
    <source>
        <dbReference type="PROSITE" id="PS50887"/>
    </source>
</evidence>
<dbReference type="Proteomes" id="UP001050975">
    <property type="component" value="Unassembled WGS sequence"/>
</dbReference>
<dbReference type="GO" id="GO:0052621">
    <property type="term" value="F:diguanylate cyclase activity"/>
    <property type="evidence" value="ECO:0007669"/>
    <property type="project" value="TreeGrafter"/>
</dbReference>
<dbReference type="Pfam" id="PF00072">
    <property type="entry name" value="Response_reg"/>
    <property type="match status" value="1"/>
</dbReference>
<dbReference type="GO" id="GO:0016301">
    <property type="term" value="F:kinase activity"/>
    <property type="evidence" value="ECO:0007669"/>
    <property type="project" value="UniProtKB-KW"/>
</dbReference>
<dbReference type="PROSITE" id="PS50887">
    <property type="entry name" value="GGDEF"/>
    <property type="match status" value="1"/>
</dbReference>
<dbReference type="InterPro" id="IPR029787">
    <property type="entry name" value="Nucleotide_cyclase"/>
</dbReference>
<keyword evidence="1" id="KW-0808">Transferase</keyword>
<comment type="caution">
    <text evidence="6">The sequence shown here is derived from an EMBL/GenBank/DDBJ whole genome shotgun (WGS) entry which is preliminary data.</text>
</comment>
<dbReference type="CDD" id="cd19920">
    <property type="entry name" value="REC_PA4781-like"/>
    <property type="match status" value="1"/>
</dbReference>
<evidence type="ECO:0000256" key="2">
    <source>
        <dbReference type="ARBA" id="ARBA00022777"/>
    </source>
</evidence>
<gene>
    <name evidence="6" type="ORF">MiSe_45830</name>
</gene>
<evidence type="ECO:0000313" key="7">
    <source>
        <dbReference type="Proteomes" id="UP001050975"/>
    </source>
</evidence>
<dbReference type="InterPro" id="IPR001789">
    <property type="entry name" value="Sig_transdc_resp-reg_receiver"/>
</dbReference>
<sequence length="447" mass="49606">MSQERYFIAGSDILVIDDSPNNLSLLTQMLSDKGYNVRVATNGKLALQSASATPPDLILLDIMMPSMDGYEICEQLKADELTRDIPVIFLSGLNEALDKVQAFAVGGVDYVTKPFEPLEILARSENQLRWRSLELQLKEQNAQLQLLLTATQAISKAANVDSAPKVILSKICQTIGWNLAEAWLPNPHLKALVCSRGWYANDSSLLPFRQLSQALTFPPNVGLPGRVWLSKKPAWSEDISQTNDRSFLRDKIAAAVGIKAALGVLIIVGDRVSAVLVFLHKNQITLDGRLIELVNGVATQLVALIQRKKAETALKKANQELERLAALDGLTSVANRRQFDKILPQEWYRLKREQLPLLLIMCDVDYFKRYNDRYGHLEGDNCLRQVASAIASASRRPADLVARYGGEEFAVILPNTSAEGALQRIAFLVRYSLKASFVKRAPLTVRA</sequence>
<dbReference type="PROSITE" id="PS50110">
    <property type="entry name" value="RESPONSE_REGULATORY"/>
    <property type="match status" value="1"/>
</dbReference>
<dbReference type="Gene3D" id="3.40.50.2300">
    <property type="match status" value="1"/>
</dbReference>
<dbReference type="InterPro" id="IPR050469">
    <property type="entry name" value="Diguanylate_Cyclase"/>
</dbReference>
<accession>A0AAV3XEF9</accession>
<dbReference type="PANTHER" id="PTHR45138">
    <property type="entry name" value="REGULATORY COMPONENTS OF SENSORY TRANSDUCTION SYSTEM"/>
    <property type="match status" value="1"/>
</dbReference>
<keyword evidence="7" id="KW-1185">Reference proteome</keyword>
<feature type="modified residue" description="4-aspartylphosphate" evidence="3">
    <location>
        <position position="61"/>
    </location>
</feature>
<name>A0AAV3XEF9_9CYAN</name>
<organism evidence="6 7">
    <name type="scientific">Microseira wollei NIES-4236</name>
    <dbReference type="NCBI Taxonomy" id="2530354"/>
    <lineage>
        <taxon>Bacteria</taxon>
        <taxon>Bacillati</taxon>
        <taxon>Cyanobacteriota</taxon>
        <taxon>Cyanophyceae</taxon>
        <taxon>Oscillatoriophycideae</taxon>
        <taxon>Aerosakkonematales</taxon>
        <taxon>Aerosakkonemataceae</taxon>
        <taxon>Microseira</taxon>
    </lineage>
</organism>
<reference evidence="6" key="1">
    <citation type="submission" date="2019-10" db="EMBL/GenBank/DDBJ databases">
        <title>Draft genome sequece of Microseira wollei NIES-4236.</title>
        <authorList>
            <person name="Yamaguchi H."/>
            <person name="Suzuki S."/>
            <person name="Kawachi M."/>
        </authorList>
    </citation>
    <scope>NUCLEOTIDE SEQUENCE</scope>
    <source>
        <strain evidence="6">NIES-4236</strain>
    </source>
</reference>
<dbReference type="SUPFAM" id="SSF55073">
    <property type="entry name" value="Nucleotide cyclase"/>
    <property type="match status" value="1"/>
</dbReference>
<dbReference type="InterPro" id="IPR000160">
    <property type="entry name" value="GGDEF_dom"/>
</dbReference>
<evidence type="ECO:0000313" key="6">
    <source>
        <dbReference type="EMBL" id="GET39811.1"/>
    </source>
</evidence>
<dbReference type="CDD" id="cd01949">
    <property type="entry name" value="GGDEF"/>
    <property type="match status" value="1"/>
</dbReference>
<feature type="domain" description="GGDEF" evidence="5">
    <location>
        <begin position="355"/>
        <end position="447"/>
    </location>
</feature>
<dbReference type="Pfam" id="PF00990">
    <property type="entry name" value="GGDEF"/>
    <property type="match status" value="1"/>
</dbReference>
<dbReference type="SUPFAM" id="SSF52172">
    <property type="entry name" value="CheY-like"/>
    <property type="match status" value="1"/>
</dbReference>
<dbReference type="GO" id="GO:0000160">
    <property type="term" value="P:phosphorelay signal transduction system"/>
    <property type="evidence" value="ECO:0007669"/>
    <property type="project" value="InterPro"/>
</dbReference>
<dbReference type="Pfam" id="PF13185">
    <property type="entry name" value="GAF_2"/>
    <property type="match status" value="1"/>
</dbReference>
<keyword evidence="2" id="KW-0418">Kinase</keyword>
<dbReference type="InterPro" id="IPR029016">
    <property type="entry name" value="GAF-like_dom_sf"/>
</dbReference>
<dbReference type="GO" id="GO:1902201">
    <property type="term" value="P:negative regulation of bacterial-type flagellum-dependent cell motility"/>
    <property type="evidence" value="ECO:0007669"/>
    <property type="project" value="TreeGrafter"/>
</dbReference>
<dbReference type="NCBIfam" id="TIGR00254">
    <property type="entry name" value="GGDEF"/>
    <property type="match status" value="1"/>
</dbReference>
<dbReference type="GO" id="GO:0043709">
    <property type="term" value="P:cell adhesion involved in single-species biofilm formation"/>
    <property type="evidence" value="ECO:0007669"/>
    <property type="project" value="TreeGrafter"/>
</dbReference>
<evidence type="ECO:0000256" key="3">
    <source>
        <dbReference type="PROSITE-ProRule" id="PRU00169"/>
    </source>
</evidence>
<dbReference type="SMART" id="SM00448">
    <property type="entry name" value="REC"/>
    <property type="match status" value="1"/>
</dbReference>